<proteinExistence type="inferred from homology"/>
<protein>
    <submittedName>
        <fullName evidence="5">Non-functional pseudokinase ZRK2</fullName>
    </submittedName>
</protein>
<dbReference type="EMBL" id="JBANAX010000403">
    <property type="protein sequence ID" value="KAL1209856.1"/>
    <property type="molecule type" value="Genomic_DNA"/>
</dbReference>
<dbReference type="Gene3D" id="3.30.200.20">
    <property type="entry name" value="Phosphorylase Kinase, domain 1"/>
    <property type="match status" value="1"/>
</dbReference>
<evidence type="ECO:0000256" key="1">
    <source>
        <dbReference type="ARBA" id="ARBA00022741"/>
    </source>
</evidence>
<dbReference type="AlphaFoldDB" id="A0ABD1AUK3"/>
<evidence type="ECO:0000313" key="6">
    <source>
        <dbReference type="Proteomes" id="UP001558713"/>
    </source>
</evidence>
<dbReference type="InterPro" id="IPR045274">
    <property type="entry name" value="WAK-like"/>
</dbReference>
<comment type="caution">
    <text evidence="5">The sequence shown here is derived from an EMBL/GenBank/DDBJ whole genome shotgun (WGS) entry which is preliminary data.</text>
</comment>
<reference evidence="5 6" key="1">
    <citation type="submission" date="2024-04" db="EMBL/GenBank/DDBJ databases">
        <title>Genome assembly C_amara_ONT_v2.</title>
        <authorList>
            <person name="Yant L."/>
            <person name="Moore C."/>
            <person name="Slenker M."/>
        </authorList>
    </citation>
    <scope>NUCLEOTIDE SEQUENCE [LARGE SCALE GENOMIC DNA]</scope>
    <source>
        <tissue evidence="5">Leaf</tissue>
    </source>
</reference>
<keyword evidence="2" id="KW-0067">ATP-binding</keyword>
<dbReference type="GO" id="GO:0042742">
    <property type="term" value="P:defense response to bacterium"/>
    <property type="evidence" value="ECO:0007669"/>
    <property type="project" value="UniProtKB-ARBA"/>
</dbReference>
<dbReference type="GO" id="GO:0005524">
    <property type="term" value="F:ATP binding"/>
    <property type="evidence" value="ECO:0007669"/>
    <property type="project" value="UniProtKB-KW"/>
</dbReference>
<dbReference type="Pfam" id="PF07714">
    <property type="entry name" value="PK_Tyr_Ser-Thr"/>
    <property type="match status" value="1"/>
</dbReference>
<dbReference type="InterPro" id="IPR011009">
    <property type="entry name" value="Kinase-like_dom_sf"/>
</dbReference>
<evidence type="ECO:0000313" key="5">
    <source>
        <dbReference type="EMBL" id="KAL1209856.1"/>
    </source>
</evidence>
<dbReference type="SUPFAM" id="SSF56112">
    <property type="entry name" value="Protein kinase-like (PK-like)"/>
    <property type="match status" value="1"/>
</dbReference>
<sequence length="351" mass="39959">MKSTVKKLKQSLRSGSSEKRNTQEERWFLKNGGVFLKELIADCNAKSIPIRSFSSDQILKATNNFSSNCLVTNKRSHNWYKGIIEDKPYLIKRFLEYKITGDRVGEIYNDIVLSARMSNHSNFLKLFGCCLEFRLPVIVFENAKHGVLNERGRFMVNGEEHLLPLSLRLKIGKEIANALTYLHMAFPKIIIHRYVMPSNIVLDRNLTAKFSDLSMSITLPEGKSRIEAEKVIGALGYIDPSYAQTNFVTEYTDVYSFGVFLMVIVTGRPAIVSTRSDRDPQSIISYVKGLYENRNLDEVIDPMTMNDITSAGKLQVEAFIALALSCCEERDEDRPKMIQVAKELKQIQTSF</sequence>
<organism evidence="5 6">
    <name type="scientific">Cardamine amara subsp. amara</name>
    <dbReference type="NCBI Taxonomy" id="228776"/>
    <lineage>
        <taxon>Eukaryota</taxon>
        <taxon>Viridiplantae</taxon>
        <taxon>Streptophyta</taxon>
        <taxon>Embryophyta</taxon>
        <taxon>Tracheophyta</taxon>
        <taxon>Spermatophyta</taxon>
        <taxon>Magnoliopsida</taxon>
        <taxon>eudicotyledons</taxon>
        <taxon>Gunneridae</taxon>
        <taxon>Pentapetalae</taxon>
        <taxon>rosids</taxon>
        <taxon>malvids</taxon>
        <taxon>Brassicales</taxon>
        <taxon>Brassicaceae</taxon>
        <taxon>Cardamineae</taxon>
        <taxon>Cardamine</taxon>
    </lineage>
</organism>
<keyword evidence="1" id="KW-0547">Nucleotide-binding</keyword>
<evidence type="ECO:0000256" key="3">
    <source>
        <dbReference type="ARBA" id="ARBA00060939"/>
    </source>
</evidence>
<dbReference type="Proteomes" id="UP001558713">
    <property type="component" value="Unassembled WGS sequence"/>
</dbReference>
<dbReference type="InterPro" id="IPR001245">
    <property type="entry name" value="Ser-Thr/Tyr_kinase_cat_dom"/>
</dbReference>
<evidence type="ECO:0000256" key="2">
    <source>
        <dbReference type="ARBA" id="ARBA00022840"/>
    </source>
</evidence>
<keyword evidence="6" id="KW-1185">Reference proteome</keyword>
<dbReference type="PANTHER" id="PTHR27005:SF308">
    <property type="entry name" value="NON-FUNCTIONAL PSEUDOKINASE ZRK2-RELATED"/>
    <property type="match status" value="1"/>
</dbReference>
<gene>
    <name evidence="5" type="ORF">V5N11_033930</name>
</gene>
<dbReference type="Gene3D" id="1.10.510.10">
    <property type="entry name" value="Transferase(Phosphotransferase) domain 1"/>
    <property type="match status" value="1"/>
</dbReference>
<comment type="similarity">
    <text evidence="3">Belongs to the protein kinase superfamily. Ser/Thr protein kinase family. ZRK subfamily.</text>
</comment>
<dbReference type="FunFam" id="1.10.510.10:FF:000774">
    <property type="entry name" value="Kinase family protein"/>
    <property type="match status" value="1"/>
</dbReference>
<name>A0ABD1AUK3_CARAN</name>
<dbReference type="PROSITE" id="PS50011">
    <property type="entry name" value="PROTEIN_KINASE_DOM"/>
    <property type="match status" value="1"/>
</dbReference>
<evidence type="ECO:0000259" key="4">
    <source>
        <dbReference type="PROSITE" id="PS50011"/>
    </source>
</evidence>
<dbReference type="InterPro" id="IPR000719">
    <property type="entry name" value="Prot_kinase_dom"/>
</dbReference>
<dbReference type="PANTHER" id="PTHR27005">
    <property type="entry name" value="WALL-ASSOCIATED RECEPTOR KINASE-LIKE 21"/>
    <property type="match status" value="1"/>
</dbReference>
<feature type="domain" description="Protein kinase" evidence="4">
    <location>
        <begin position="56"/>
        <end position="351"/>
    </location>
</feature>
<accession>A0ABD1AUK3</accession>